<dbReference type="FunFam" id="3.30.70.580:FF:000013">
    <property type="entry name" value="Ribosomal large subunit pseudouridine synthase B"/>
    <property type="match status" value="1"/>
</dbReference>
<dbReference type="InterPro" id="IPR018496">
    <property type="entry name" value="PsdUridine_synth_RsuA/RluB_CS"/>
</dbReference>
<dbReference type="InterPro" id="IPR006145">
    <property type="entry name" value="PsdUridine_synth_RsuA/RluA"/>
</dbReference>
<dbReference type="FunFam" id="3.10.290.10:FF:000003">
    <property type="entry name" value="Pseudouridine synthase"/>
    <property type="match status" value="1"/>
</dbReference>
<evidence type="ECO:0000313" key="6">
    <source>
        <dbReference type="EMBL" id="KAL3684886.1"/>
    </source>
</evidence>
<dbReference type="Gene3D" id="3.30.70.580">
    <property type="entry name" value="Pseudouridine synthase I, catalytic domain, N-terminal subdomain"/>
    <property type="match status" value="1"/>
</dbReference>
<feature type="compositionally biased region" description="Polar residues" evidence="4">
    <location>
        <begin position="167"/>
        <end position="176"/>
    </location>
</feature>
<protein>
    <recommendedName>
        <fullName evidence="5">RNA-binding S4 domain-containing protein</fullName>
    </recommendedName>
</protein>
<feature type="region of interest" description="Disordered" evidence="4">
    <location>
        <begin position="109"/>
        <end position="197"/>
    </location>
</feature>
<dbReference type="Pfam" id="PF01479">
    <property type="entry name" value="S4"/>
    <property type="match status" value="1"/>
</dbReference>
<dbReference type="GO" id="GO:0009982">
    <property type="term" value="F:pseudouridine synthase activity"/>
    <property type="evidence" value="ECO:0007669"/>
    <property type="project" value="UniProtKB-ARBA"/>
</dbReference>
<dbReference type="InterPro" id="IPR036986">
    <property type="entry name" value="S4_RNA-bd_sf"/>
</dbReference>
<keyword evidence="2" id="KW-0413">Isomerase</keyword>
<dbReference type="InterPro" id="IPR002942">
    <property type="entry name" value="S4_RNA-bd"/>
</dbReference>
<dbReference type="PROSITE" id="PS50889">
    <property type="entry name" value="S4"/>
    <property type="match status" value="1"/>
</dbReference>
<organism evidence="6 7">
    <name type="scientific">Riccia sorocarpa</name>
    <dbReference type="NCBI Taxonomy" id="122646"/>
    <lineage>
        <taxon>Eukaryota</taxon>
        <taxon>Viridiplantae</taxon>
        <taxon>Streptophyta</taxon>
        <taxon>Embryophyta</taxon>
        <taxon>Marchantiophyta</taxon>
        <taxon>Marchantiopsida</taxon>
        <taxon>Marchantiidae</taxon>
        <taxon>Marchantiales</taxon>
        <taxon>Ricciaceae</taxon>
        <taxon>Riccia</taxon>
    </lineage>
</organism>
<dbReference type="PROSITE" id="PS01149">
    <property type="entry name" value="PSI_RSU"/>
    <property type="match status" value="1"/>
</dbReference>
<dbReference type="Gene3D" id="3.10.290.10">
    <property type="entry name" value="RNA-binding S4 domain"/>
    <property type="match status" value="1"/>
</dbReference>
<evidence type="ECO:0000256" key="4">
    <source>
        <dbReference type="SAM" id="MobiDB-lite"/>
    </source>
</evidence>
<evidence type="ECO:0000259" key="5">
    <source>
        <dbReference type="SMART" id="SM00363"/>
    </source>
</evidence>
<keyword evidence="7" id="KW-1185">Reference proteome</keyword>
<evidence type="ECO:0000313" key="7">
    <source>
        <dbReference type="Proteomes" id="UP001633002"/>
    </source>
</evidence>
<comment type="caution">
    <text evidence="6">The sequence shown here is derived from an EMBL/GenBank/DDBJ whole genome shotgun (WGS) entry which is preliminary data.</text>
</comment>
<dbReference type="EMBL" id="JBJQOH010000006">
    <property type="protein sequence ID" value="KAL3684886.1"/>
    <property type="molecule type" value="Genomic_DNA"/>
</dbReference>
<dbReference type="NCBIfam" id="TIGR00093">
    <property type="entry name" value="pseudouridine synthase"/>
    <property type="match status" value="1"/>
</dbReference>
<dbReference type="PANTHER" id="PTHR47683">
    <property type="entry name" value="PSEUDOURIDINE SYNTHASE FAMILY PROTEIN-RELATED"/>
    <property type="match status" value="1"/>
</dbReference>
<feature type="compositionally biased region" description="Low complexity" evidence="4">
    <location>
        <begin position="124"/>
        <end position="145"/>
    </location>
</feature>
<evidence type="ECO:0000256" key="1">
    <source>
        <dbReference type="ARBA" id="ARBA00008348"/>
    </source>
</evidence>
<dbReference type="PANTHER" id="PTHR47683:SF2">
    <property type="entry name" value="RNA-BINDING S4 DOMAIN-CONTAINING PROTEIN"/>
    <property type="match status" value="1"/>
</dbReference>
<name>A0ABD3H286_9MARC</name>
<evidence type="ECO:0000256" key="3">
    <source>
        <dbReference type="PROSITE-ProRule" id="PRU00182"/>
    </source>
</evidence>
<feature type="compositionally biased region" description="Low complexity" evidence="4">
    <location>
        <begin position="178"/>
        <end position="190"/>
    </location>
</feature>
<dbReference type="GO" id="GO:0006364">
    <property type="term" value="P:rRNA processing"/>
    <property type="evidence" value="ECO:0007669"/>
    <property type="project" value="UniProtKB-ARBA"/>
</dbReference>
<dbReference type="InterPro" id="IPR042092">
    <property type="entry name" value="PsdUridine_s_RsuA/RluB/E/F_cat"/>
</dbReference>
<dbReference type="SMART" id="SM00363">
    <property type="entry name" value="S4"/>
    <property type="match status" value="1"/>
</dbReference>
<dbReference type="Proteomes" id="UP001633002">
    <property type="component" value="Unassembled WGS sequence"/>
</dbReference>
<dbReference type="AlphaFoldDB" id="A0ABD3H286"/>
<accession>A0ABD3H286</accession>
<proteinExistence type="inferred from homology"/>
<gene>
    <name evidence="6" type="ORF">R1sor_002908</name>
</gene>
<keyword evidence="3" id="KW-0694">RNA-binding</keyword>
<dbReference type="SUPFAM" id="SSF55120">
    <property type="entry name" value="Pseudouridine synthase"/>
    <property type="match status" value="1"/>
</dbReference>
<dbReference type="InterPro" id="IPR050343">
    <property type="entry name" value="RsuA_PseudoU_synthase"/>
</dbReference>
<dbReference type="InterPro" id="IPR020103">
    <property type="entry name" value="PsdUridine_synth_cat_dom_sf"/>
</dbReference>
<sequence>MAGPATAACSLTLRAIPFWCSSSLAPNMLLSQFPSSFCGEKLGLKLRHSTCLWQAQTRNWRLQEVSCGVNSSEKDSASNPRRKVVGVPVIDRDDNGNTVIRTARVGESISFGPIGDDAPRFIPSTRSSTSSSSRQFSTDSAASKTKASRTSREGAAKGNEVSKSHSPKTASNTKPRQASPRRAGPAAKAPSGPPQYSKAARRFYNEKFREPERLAKVLAAAGVASRRGSEEVVFAGRVTVNGQLCKVPQTPVDPLKDTIYVDGKSLPRKLPSKMYFALNKPKGYICSSVQEGTRPVLSLFDEYFKIWAQRNPGLPRPRMFTVGRLDVATSGLLLVTNDGDFANKVSHPSSGLTKEYIVTVNEKVTRRQLSAIAEGTLVEGVKCVPTLVESIDMEPGETRQRIKIVVSEGRNHEVRHLVENARLEVLALKRSRIGGLRLSRKLGLGKFEELTEGQVAKVLDKNLQNAV</sequence>
<dbReference type="SUPFAM" id="SSF55174">
    <property type="entry name" value="Alpha-L RNA-binding motif"/>
    <property type="match status" value="1"/>
</dbReference>
<reference evidence="6 7" key="1">
    <citation type="submission" date="2024-09" db="EMBL/GenBank/DDBJ databases">
        <title>Chromosome-scale assembly of Riccia sorocarpa.</title>
        <authorList>
            <person name="Paukszto L."/>
        </authorList>
    </citation>
    <scope>NUCLEOTIDE SEQUENCE [LARGE SCALE GENOMIC DNA]</scope>
    <source>
        <strain evidence="6">LP-2024</strain>
        <tissue evidence="6">Aerial parts of the thallus</tissue>
    </source>
</reference>
<feature type="compositionally biased region" description="Basic and acidic residues" evidence="4">
    <location>
        <begin position="150"/>
        <end position="163"/>
    </location>
</feature>
<evidence type="ECO:0000256" key="2">
    <source>
        <dbReference type="ARBA" id="ARBA00023235"/>
    </source>
</evidence>
<dbReference type="CDD" id="cd00165">
    <property type="entry name" value="S4"/>
    <property type="match status" value="1"/>
</dbReference>
<dbReference type="Gene3D" id="3.30.70.1560">
    <property type="entry name" value="Alpha-L RNA-binding motif"/>
    <property type="match status" value="1"/>
</dbReference>
<dbReference type="GO" id="GO:0003723">
    <property type="term" value="F:RNA binding"/>
    <property type="evidence" value="ECO:0007669"/>
    <property type="project" value="UniProtKB-KW"/>
</dbReference>
<dbReference type="InterPro" id="IPR020094">
    <property type="entry name" value="TruA/RsuA/RluB/E/F_N"/>
</dbReference>
<feature type="domain" description="RNA-binding S4" evidence="5">
    <location>
        <begin position="212"/>
        <end position="271"/>
    </location>
</feature>
<dbReference type="Pfam" id="PF00849">
    <property type="entry name" value="PseudoU_synth_2"/>
    <property type="match status" value="1"/>
</dbReference>
<dbReference type="InterPro" id="IPR000748">
    <property type="entry name" value="PsdUridine_synth_RsuA/RluB/E/F"/>
</dbReference>
<comment type="similarity">
    <text evidence="1">Belongs to the pseudouridine synthase RsuA family.</text>
</comment>